<sequence>MPVKLVLRLVLAATFAVVAIIFSELIPPIEGANPLVARIFVTFIAATLGFIVFPDIATNVTKFTIYLFNISVNRLSSEILNQLLHFPKYTRNIFEPAPQVGGVSIQRPLILDTSAIIDGRILDIAKTGFISGLILIPNFVLLELQQVSDSSDNLKRQRGRRGFDIVSELKKIHGIKIEIWEKDAGGKAVDEKLLKIAKSLHGKVITTDFNLNRLSEAHGVSVLNVNDLSNAIKAQALPGETMEIKIVHVGKDAKQGVGYLEDGTMVVVEDGAHFLGDTVKVEVSRVLQSSAGRIIFGKKQ</sequence>
<keyword evidence="3" id="KW-0378">Hydrolase</keyword>
<dbReference type="PANTHER" id="PTHR11603">
    <property type="entry name" value="AAA FAMILY ATPASE"/>
    <property type="match status" value="1"/>
</dbReference>
<proteinExistence type="predicted"/>
<feature type="transmembrane region" description="Helical" evidence="5">
    <location>
        <begin position="35"/>
        <end position="53"/>
    </location>
</feature>
<dbReference type="GO" id="GO:0004518">
    <property type="term" value="F:nuclease activity"/>
    <property type="evidence" value="ECO:0007669"/>
    <property type="project" value="UniProtKB-KW"/>
</dbReference>
<name>A0A1F5KAQ0_9BACT</name>
<accession>A0A1F5KAQ0</accession>
<dbReference type="Proteomes" id="UP000176527">
    <property type="component" value="Unassembled WGS sequence"/>
</dbReference>
<dbReference type="PROSITE" id="PS50926">
    <property type="entry name" value="TRAM"/>
    <property type="match status" value="1"/>
</dbReference>
<keyword evidence="5" id="KW-1133">Transmembrane helix</keyword>
<dbReference type="Gene3D" id="3.40.50.1010">
    <property type="entry name" value="5'-nuclease"/>
    <property type="match status" value="1"/>
</dbReference>
<organism evidence="7 8">
    <name type="scientific">Candidatus Daviesbacteria bacterium RIFCSPHIGHO2_12_FULL_37_11</name>
    <dbReference type="NCBI Taxonomy" id="1797777"/>
    <lineage>
        <taxon>Bacteria</taxon>
        <taxon>Candidatus Daviesiibacteriota</taxon>
    </lineage>
</organism>
<reference evidence="7 8" key="1">
    <citation type="journal article" date="2016" name="Nat. Commun.">
        <title>Thousands of microbial genomes shed light on interconnected biogeochemical processes in an aquifer system.</title>
        <authorList>
            <person name="Anantharaman K."/>
            <person name="Brown C.T."/>
            <person name="Hug L.A."/>
            <person name="Sharon I."/>
            <person name="Castelle C.J."/>
            <person name="Probst A.J."/>
            <person name="Thomas B.C."/>
            <person name="Singh A."/>
            <person name="Wilkins M.J."/>
            <person name="Karaoz U."/>
            <person name="Brodie E.L."/>
            <person name="Williams K.H."/>
            <person name="Hubbard S.S."/>
            <person name="Banfield J.F."/>
        </authorList>
    </citation>
    <scope>NUCLEOTIDE SEQUENCE [LARGE SCALE GENOMIC DNA]</scope>
</reference>
<evidence type="ECO:0000256" key="3">
    <source>
        <dbReference type="ARBA" id="ARBA00022801"/>
    </source>
</evidence>
<evidence type="ECO:0000256" key="1">
    <source>
        <dbReference type="ARBA" id="ARBA00001946"/>
    </source>
</evidence>
<dbReference type="InterPro" id="IPR002792">
    <property type="entry name" value="TRAM_dom"/>
</dbReference>
<keyword evidence="5" id="KW-0812">Transmembrane</keyword>
<keyword evidence="4" id="KW-0460">Magnesium</keyword>
<comment type="caution">
    <text evidence="7">The sequence shown here is derived from an EMBL/GenBank/DDBJ whole genome shotgun (WGS) entry which is preliminary data.</text>
</comment>
<keyword evidence="5" id="KW-0472">Membrane</keyword>
<evidence type="ECO:0000256" key="2">
    <source>
        <dbReference type="ARBA" id="ARBA00022722"/>
    </source>
</evidence>
<dbReference type="CDD" id="cd09877">
    <property type="entry name" value="PIN_YacL-like"/>
    <property type="match status" value="1"/>
</dbReference>
<dbReference type="InterPro" id="IPR029060">
    <property type="entry name" value="PIN-like_dom_sf"/>
</dbReference>
<protein>
    <recommendedName>
        <fullName evidence="6">TRAM domain-containing protein</fullName>
    </recommendedName>
</protein>
<evidence type="ECO:0000256" key="5">
    <source>
        <dbReference type="SAM" id="Phobius"/>
    </source>
</evidence>
<dbReference type="InterPro" id="IPR002716">
    <property type="entry name" value="PIN_dom"/>
</dbReference>
<dbReference type="EMBL" id="MFDE01000032">
    <property type="protein sequence ID" value="OGE37979.1"/>
    <property type="molecule type" value="Genomic_DNA"/>
</dbReference>
<evidence type="ECO:0000313" key="7">
    <source>
        <dbReference type="EMBL" id="OGE37979.1"/>
    </source>
</evidence>
<evidence type="ECO:0000313" key="8">
    <source>
        <dbReference type="Proteomes" id="UP000176527"/>
    </source>
</evidence>
<keyword evidence="2" id="KW-0540">Nuclease</keyword>
<comment type="cofactor">
    <cofactor evidence="1">
        <name>Mg(2+)</name>
        <dbReference type="ChEBI" id="CHEBI:18420"/>
    </cofactor>
</comment>
<dbReference type="InterPro" id="IPR052041">
    <property type="entry name" value="Nucleic_acid_metab_PIN/TRAM"/>
</dbReference>
<feature type="transmembrane region" description="Helical" evidence="5">
    <location>
        <begin position="6"/>
        <end position="23"/>
    </location>
</feature>
<dbReference type="AlphaFoldDB" id="A0A1F5KAQ0"/>
<evidence type="ECO:0000259" key="6">
    <source>
        <dbReference type="PROSITE" id="PS50926"/>
    </source>
</evidence>
<dbReference type="SMART" id="SM00670">
    <property type="entry name" value="PINc"/>
    <property type="match status" value="1"/>
</dbReference>
<feature type="domain" description="TRAM" evidence="6">
    <location>
        <begin position="235"/>
        <end position="296"/>
    </location>
</feature>
<evidence type="ECO:0000256" key="4">
    <source>
        <dbReference type="ARBA" id="ARBA00022842"/>
    </source>
</evidence>
<dbReference type="SUPFAM" id="SSF88723">
    <property type="entry name" value="PIN domain-like"/>
    <property type="match status" value="1"/>
</dbReference>
<dbReference type="GO" id="GO:0016787">
    <property type="term" value="F:hydrolase activity"/>
    <property type="evidence" value="ECO:0007669"/>
    <property type="project" value="UniProtKB-KW"/>
</dbReference>
<dbReference type="Pfam" id="PF01938">
    <property type="entry name" value="TRAM"/>
    <property type="match status" value="1"/>
</dbReference>
<dbReference type="PANTHER" id="PTHR11603:SF147">
    <property type="entry name" value="MEMBRANE PROTEIN"/>
    <property type="match status" value="1"/>
</dbReference>
<gene>
    <name evidence="7" type="ORF">A3F00_02140</name>
</gene>